<dbReference type="AlphaFoldDB" id="A0A1R3JN47"/>
<accession>A0A1R3JN47</accession>
<dbReference type="Proteomes" id="UP000187203">
    <property type="component" value="Unassembled WGS sequence"/>
</dbReference>
<dbReference type="STRING" id="93759.A0A1R3JN47"/>
<proteinExistence type="predicted"/>
<comment type="caution">
    <text evidence="1">The sequence shown here is derived from an EMBL/GenBank/DDBJ whole genome shotgun (WGS) entry which is preliminary data.</text>
</comment>
<protein>
    <submittedName>
        <fullName evidence="1">Uncharacterized protein</fullName>
    </submittedName>
</protein>
<gene>
    <name evidence="1" type="ORF">COLO4_15395</name>
</gene>
<dbReference type="OrthoDB" id="1436613at2759"/>
<reference evidence="2" key="1">
    <citation type="submission" date="2013-09" db="EMBL/GenBank/DDBJ databases">
        <title>Corchorus olitorius genome sequencing.</title>
        <authorList>
            <person name="Alam M."/>
            <person name="Haque M.S."/>
            <person name="Islam M.S."/>
            <person name="Emdad E.M."/>
            <person name="Islam M.M."/>
            <person name="Ahmed B."/>
            <person name="Halim A."/>
            <person name="Hossen Q.M.M."/>
            <person name="Hossain M.Z."/>
            <person name="Ahmed R."/>
            <person name="Khan M.M."/>
            <person name="Islam R."/>
            <person name="Rashid M.M."/>
            <person name="Khan S.A."/>
            <person name="Rahman M.S."/>
            <person name="Alam M."/>
            <person name="Yahiya A.S."/>
            <person name="Khan M.S."/>
            <person name="Azam M.S."/>
            <person name="Haque T."/>
            <person name="Lashkar M.Z.H."/>
            <person name="Akhand A.I."/>
            <person name="Morshed G."/>
            <person name="Roy S."/>
            <person name="Uddin K.S."/>
            <person name="Rabeya T."/>
            <person name="Hossain A.S."/>
            <person name="Chowdhury A."/>
            <person name="Snigdha A.R."/>
            <person name="Mortoza M.S."/>
            <person name="Matin S.A."/>
            <person name="Hoque S.M.E."/>
            <person name="Islam M.K."/>
            <person name="Roy D.K."/>
            <person name="Haider R."/>
            <person name="Moosa M.M."/>
            <person name="Elias S.M."/>
            <person name="Hasan A.M."/>
            <person name="Jahan S."/>
            <person name="Shafiuddin M."/>
            <person name="Mahmood N."/>
            <person name="Shommy N.S."/>
        </authorList>
    </citation>
    <scope>NUCLEOTIDE SEQUENCE [LARGE SCALE GENOMIC DNA]</scope>
    <source>
        <strain evidence="2">cv. O-4</strain>
    </source>
</reference>
<dbReference type="EMBL" id="AWUE01015671">
    <property type="protein sequence ID" value="OMO96255.1"/>
    <property type="molecule type" value="Genomic_DNA"/>
</dbReference>
<keyword evidence="2" id="KW-1185">Reference proteome</keyword>
<name>A0A1R3JN47_9ROSI</name>
<sequence length="132" mass="15460">MREVDEWNYHSQRHDTWHIDKLIEVVDDEDIGRILCLPIPRQPRPDVLIWNVAPSGAFSVKSAYFEARRLLGIEHTFFQCPLSSRVWEVVAPWISTCVVDWADEEDLWCQVVFKAAALGQLDLVLIQLWTIW</sequence>
<organism evidence="1 2">
    <name type="scientific">Corchorus olitorius</name>
    <dbReference type="NCBI Taxonomy" id="93759"/>
    <lineage>
        <taxon>Eukaryota</taxon>
        <taxon>Viridiplantae</taxon>
        <taxon>Streptophyta</taxon>
        <taxon>Embryophyta</taxon>
        <taxon>Tracheophyta</taxon>
        <taxon>Spermatophyta</taxon>
        <taxon>Magnoliopsida</taxon>
        <taxon>eudicotyledons</taxon>
        <taxon>Gunneridae</taxon>
        <taxon>Pentapetalae</taxon>
        <taxon>rosids</taxon>
        <taxon>malvids</taxon>
        <taxon>Malvales</taxon>
        <taxon>Malvaceae</taxon>
        <taxon>Grewioideae</taxon>
        <taxon>Apeibeae</taxon>
        <taxon>Corchorus</taxon>
    </lineage>
</organism>
<evidence type="ECO:0000313" key="2">
    <source>
        <dbReference type="Proteomes" id="UP000187203"/>
    </source>
</evidence>
<evidence type="ECO:0000313" key="1">
    <source>
        <dbReference type="EMBL" id="OMO96255.1"/>
    </source>
</evidence>